<organism evidence="1 2">
    <name type="scientific">Pilimelia columellifera subsp. columellifera</name>
    <dbReference type="NCBI Taxonomy" id="706583"/>
    <lineage>
        <taxon>Bacteria</taxon>
        <taxon>Bacillati</taxon>
        <taxon>Actinomycetota</taxon>
        <taxon>Actinomycetes</taxon>
        <taxon>Micromonosporales</taxon>
        <taxon>Micromonosporaceae</taxon>
        <taxon>Pilimelia</taxon>
    </lineage>
</organism>
<accession>A0ABP6ALE7</accession>
<keyword evidence="2" id="KW-1185">Reference proteome</keyword>
<sequence length="330" mass="35531">MRGPVRFGSGPLVTEAPRVNRHVVPSVERVAEEVWGAAVSSSPVRMISRSSRLARIAVAVTMVAGAAGAVYLVADSRPSVAPASPARVYSDGLADSYDGYTLIPITLPSRRGATVLEFRIVGTDGADNAYFQWVHTKQLHLYVLRDDMSGYQHLHPDYSDGRWRAPIAIGDGGAYRMYTEFTPVGRAATDDPTVLGVPFVVPGDTTMVPVPAPVAQVRSGPFTVTRLDGPANLVSGQQTVLSFRITNADGTPAPLEPYLGAFAHLSNFEVRTQKLMHLHPLPTSLNGDLPPADGVLQFHAVFAERGDQRMFLQFQAAGKVHQVAFTVFAT</sequence>
<gene>
    <name evidence="1" type="ORF">GCM10010201_13780</name>
</gene>
<reference evidence="2" key="1">
    <citation type="journal article" date="2019" name="Int. J. Syst. Evol. Microbiol.">
        <title>The Global Catalogue of Microorganisms (GCM) 10K type strain sequencing project: providing services to taxonomists for standard genome sequencing and annotation.</title>
        <authorList>
            <consortium name="The Broad Institute Genomics Platform"/>
            <consortium name="The Broad Institute Genome Sequencing Center for Infectious Disease"/>
            <person name="Wu L."/>
            <person name="Ma J."/>
        </authorList>
    </citation>
    <scope>NUCLEOTIDE SEQUENCE [LARGE SCALE GENOMIC DNA]</scope>
    <source>
        <strain evidence="2">JCM 3367</strain>
    </source>
</reference>
<comment type="caution">
    <text evidence="1">The sequence shown here is derived from an EMBL/GenBank/DDBJ whole genome shotgun (WGS) entry which is preliminary data.</text>
</comment>
<dbReference type="Proteomes" id="UP001499978">
    <property type="component" value="Unassembled WGS sequence"/>
</dbReference>
<evidence type="ECO:0000313" key="2">
    <source>
        <dbReference type="Proteomes" id="UP001499978"/>
    </source>
</evidence>
<proteinExistence type="predicted"/>
<dbReference type="EMBL" id="BAAARY010000005">
    <property type="protein sequence ID" value="GAA2518148.1"/>
    <property type="molecule type" value="Genomic_DNA"/>
</dbReference>
<evidence type="ECO:0000313" key="1">
    <source>
        <dbReference type="EMBL" id="GAA2518148.1"/>
    </source>
</evidence>
<name>A0ABP6ALE7_9ACTN</name>
<protein>
    <submittedName>
        <fullName evidence="1">Uncharacterized protein</fullName>
    </submittedName>
</protein>